<organismHost>
    <name type="scientific">Potamochoerus larvatus</name>
    <name type="common">Bushpig</name>
    <dbReference type="NCBI Taxonomy" id="273792"/>
</organismHost>
<dbReference type="Proteomes" id="UP000321214">
    <property type="component" value="Segment"/>
</dbReference>
<organismHost>
    <name type="scientific">Phacochoerus africanus</name>
    <name type="common">Warthog</name>
    <dbReference type="NCBI Taxonomy" id="41426"/>
</organismHost>
<organismHost>
    <name type="scientific">Phacochoerus aethiopicus</name>
    <name type="common">Warthog</name>
    <dbReference type="NCBI Taxonomy" id="85517"/>
</organismHost>
<accession>A0A5B8XDC4</accession>
<evidence type="ECO:0000313" key="2">
    <source>
        <dbReference type="Proteomes" id="UP000321214"/>
    </source>
</evidence>
<organism evidence="1 2">
    <name type="scientific">African swine fever virus</name>
    <name type="common">ASFV</name>
    <dbReference type="NCBI Taxonomy" id="10497"/>
    <lineage>
        <taxon>Viruses</taxon>
        <taxon>Varidnaviria</taxon>
        <taxon>Bamfordvirae</taxon>
        <taxon>Nucleocytoviricota</taxon>
        <taxon>Pokkesviricetes</taxon>
        <taxon>Asfuvirales</taxon>
        <taxon>Asfarviridae</taxon>
        <taxon>Asfivirus</taxon>
        <taxon>Asfivirus haemorrhagiae</taxon>
    </lineage>
</organism>
<name>A0A5B8XDC4_ASF</name>
<dbReference type="EMBL" id="MN194591">
    <property type="protein sequence ID" value="QED21706.1"/>
    <property type="molecule type" value="Genomic_DNA"/>
</dbReference>
<sequence length="147" mass="17072">MLNINVKRKENDIVIGYMESKGKALKFKIRPPIQVLKKNEITDIRMLNRGAVCETRGREEQQKIADQLGISLNLTKISAIKLCLLIRNNLLQKEMEARNQPNGMQDGIRWFYLLTTKCRHLCTHLRARCDTQSISQSKYKVYTPLLI</sequence>
<reference evidence="2" key="1">
    <citation type="submission" date="2019-07" db="EMBL/GenBank/DDBJ databases">
        <title>Complete genome sequence of virulent African swine fever virus isolated from a domestic pig in Ukraine.</title>
        <authorList>
            <person name="Kovalenko G."/>
            <person name="Ducluzeau A.-L."/>
            <person name="Ishchenko L."/>
            <person name="Sushko M."/>
            <person name="Sapachova M."/>
            <person name="Rudova N."/>
            <person name="Solodiankin O."/>
            <person name="Gerilovych A."/>
            <person name="Dagdag R."/>
            <person name="Redlinger M."/>
            <person name="Bezymennyi M."/>
            <person name="Frant M."/>
            <person name="Lange C.E."/>
            <person name="Dubchak I."/>
            <person name="Mezhenskyii A."/>
            <person name="Nychyk S."/>
            <person name="Bortz E."/>
            <person name="Drown D.M."/>
        </authorList>
    </citation>
    <scope>NUCLEOTIDE SEQUENCE [LARGE SCALE GENOMIC DNA]</scope>
</reference>
<gene>
    <name evidence="1" type="primary">D1133L_1</name>
    <name evidence="1" type="ORF">ASFV_Kyiv_2016_131_00170</name>
</gene>
<organismHost>
    <name type="scientific">Ornithodoros moubata</name>
    <name type="common">Soft tick</name>
    <name type="synonym">Argasid tick</name>
    <dbReference type="NCBI Taxonomy" id="6938"/>
</organismHost>
<evidence type="ECO:0000313" key="1">
    <source>
        <dbReference type="EMBL" id="QED21706.1"/>
    </source>
</evidence>
<proteinExistence type="predicted"/>
<organismHost>
    <name type="scientific">Ornithodoros</name>
    <name type="common">relapsing fever ticks</name>
    <dbReference type="NCBI Taxonomy" id="6937"/>
</organismHost>
<protein>
    <submittedName>
        <fullName evidence="1">D1133L</fullName>
    </submittedName>
</protein>
<organismHost>
    <name type="scientific">Sus scrofa</name>
    <name type="common">Pig</name>
    <dbReference type="NCBI Taxonomy" id="9823"/>
</organismHost>